<dbReference type="Pfam" id="PF13857">
    <property type="entry name" value="Ank_5"/>
    <property type="match status" value="1"/>
</dbReference>
<evidence type="ECO:0000256" key="2">
    <source>
        <dbReference type="ARBA" id="ARBA00023043"/>
    </source>
</evidence>
<dbReference type="SMART" id="SM00248">
    <property type="entry name" value="ANK"/>
    <property type="match status" value="1"/>
</dbReference>
<keyword evidence="7" id="KW-1185">Reference proteome</keyword>
<dbReference type="InterPro" id="IPR001841">
    <property type="entry name" value="Znf_RING"/>
</dbReference>
<evidence type="ECO:0000313" key="7">
    <source>
        <dbReference type="Proteomes" id="UP000294933"/>
    </source>
</evidence>
<protein>
    <recommendedName>
        <fullName evidence="5">RING-type domain-containing protein</fullName>
    </recommendedName>
</protein>
<dbReference type="STRING" id="50990.A0A4Y7PY57"/>
<dbReference type="AlphaFoldDB" id="A0A4Y7PY57"/>
<dbReference type="InterPro" id="IPR036770">
    <property type="entry name" value="Ankyrin_rpt-contain_sf"/>
</dbReference>
<dbReference type="Proteomes" id="UP000294933">
    <property type="component" value="Unassembled WGS sequence"/>
</dbReference>
<evidence type="ECO:0000256" key="3">
    <source>
        <dbReference type="PROSITE-ProRule" id="PRU00023"/>
    </source>
</evidence>
<proteinExistence type="predicted"/>
<dbReference type="SUPFAM" id="SSF57850">
    <property type="entry name" value="RING/U-box"/>
    <property type="match status" value="1"/>
</dbReference>
<evidence type="ECO:0000256" key="1">
    <source>
        <dbReference type="ARBA" id="ARBA00022737"/>
    </source>
</evidence>
<dbReference type="PROSITE" id="PS50088">
    <property type="entry name" value="ANK_REPEAT"/>
    <property type="match status" value="1"/>
</dbReference>
<feature type="domain" description="RING-type" evidence="5">
    <location>
        <begin position="17"/>
        <end position="76"/>
    </location>
</feature>
<evidence type="ECO:0000313" key="6">
    <source>
        <dbReference type="EMBL" id="TDL20333.1"/>
    </source>
</evidence>
<name>A0A4Y7PY57_9AGAM</name>
<dbReference type="EMBL" id="ML170189">
    <property type="protein sequence ID" value="TDL20333.1"/>
    <property type="molecule type" value="Genomic_DNA"/>
</dbReference>
<dbReference type="SUPFAM" id="SSF48403">
    <property type="entry name" value="Ankyrin repeat"/>
    <property type="match status" value="1"/>
</dbReference>
<keyword evidence="4" id="KW-0863">Zinc-finger</keyword>
<evidence type="ECO:0000256" key="4">
    <source>
        <dbReference type="PROSITE-ProRule" id="PRU00175"/>
    </source>
</evidence>
<dbReference type="PANTHER" id="PTHR24198:SF165">
    <property type="entry name" value="ANKYRIN REPEAT-CONTAINING PROTEIN-RELATED"/>
    <property type="match status" value="1"/>
</dbReference>
<dbReference type="InterPro" id="IPR013083">
    <property type="entry name" value="Znf_RING/FYVE/PHD"/>
</dbReference>
<organism evidence="6 7">
    <name type="scientific">Rickenella mellea</name>
    <dbReference type="NCBI Taxonomy" id="50990"/>
    <lineage>
        <taxon>Eukaryota</taxon>
        <taxon>Fungi</taxon>
        <taxon>Dikarya</taxon>
        <taxon>Basidiomycota</taxon>
        <taxon>Agaricomycotina</taxon>
        <taxon>Agaricomycetes</taxon>
        <taxon>Hymenochaetales</taxon>
        <taxon>Rickenellaceae</taxon>
        <taxon>Rickenella</taxon>
    </lineage>
</organism>
<dbReference type="OrthoDB" id="46529at2759"/>
<feature type="repeat" description="ANK" evidence="3">
    <location>
        <begin position="155"/>
        <end position="187"/>
    </location>
</feature>
<evidence type="ECO:0000259" key="5">
    <source>
        <dbReference type="PROSITE" id="PS50089"/>
    </source>
</evidence>
<accession>A0A4Y7PY57</accession>
<dbReference type="PROSITE" id="PS50297">
    <property type="entry name" value="ANK_REP_REGION"/>
    <property type="match status" value="1"/>
</dbReference>
<gene>
    <name evidence="6" type="ORF">BD410DRAFT_378605</name>
</gene>
<keyword evidence="4" id="KW-0479">Metal-binding</keyword>
<sequence length="218" mass="24373">MPLPEPKPQKFSETEDCAICLERLVIPNSEEEGASYIIDDVQLLCQDGKPGHHFHWSCLQEFDQNDWDRQACPYCRGNPLTNDGHLIAIVKNEGGVTGGFDIGEAFDDEKEMDAQPLSWKKERALLSCLQFSELDEAEILLRDEGVSPDAFHEEGHMTALHMAAMNNDVEGARLLLRYGADVNIQAETGQTAVQIGEEMDAKEFVRLLKDHISASRTT</sequence>
<dbReference type="VEuPathDB" id="FungiDB:BD410DRAFT_378605"/>
<keyword evidence="1" id="KW-0677">Repeat</keyword>
<dbReference type="InterPro" id="IPR002110">
    <property type="entry name" value="Ankyrin_rpt"/>
</dbReference>
<keyword evidence="2 3" id="KW-0040">ANK repeat</keyword>
<dbReference type="Gene3D" id="3.30.40.10">
    <property type="entry name" value="Zinc/RING finger domain, C3HC4 (zinc finger)"/>
    <property type="match status" value="1"/>
</dbReference>
<dbReference type="PROSITE" id="PS50089">
    <property type="entry name" value="ZF_RING_2"/>
    <property type="match status" value="1"/>
</dbReference>
<dbReference type="Gene3D" id="1.25.40.20">
    <property type="entry name" value="Ankyrin repeat-containing domain"/>
    <property type="match status" value="1"/>
</dbReference>
<dbReference type="PANTHER" id="PTHR24198">
    <property type="entry name" value="ANKYRIN REPEAT AND PROTEIN KINASE DOMAIN-CONTAINING PROTEIN"/>
    <property type="match status" value="1"/>
</dbReference>
<keyword evidence="4" id="KW-0862">Zinc</keyword>
<reference evidence="6 7" key="1">
    <citation type="submission" date="2018-06" db="EMBL/GenBank/DDBJ databases">
        <title>A transcriptomic atlas of mushroom development highlights an independent origin of complex multicellularity.</title>
        <authorList>
            <consortium name="DOE Joint Genome Institute"/>
            <person name="Krizsan K."/>
            <person name="Almasi E."/>
            <person name="Merenyi Z."/>
            <person name="Sahu N."/>
            <person name="Viragh M."/>
            <person name="Koszo T."/>
            <person name="Mondo S."/>
            <person name="Kiss B."/>
            <person name="Balint B."/>
            <person name="Kues U."/>
            <person name="Barry K."/>
            <person name="Hegedus J.C."/>
            <person name="Henrissat B."/>
            <person name="Johnson J."/>
            <person name="Lipzen A."/>
            <person name="Ohm R."/>
            <person name="Nagy I."/>
            <person name="Pangilinan J."/>
            <person name="Yan J."/>
            <person name="Xiong Y."/>
            <person name="Grigoriev I.V."/>
            <person name="Hibbett D.S."/>
            <person name="Nagy L.G."/>
        </authorList>
    </citation>
    <scope>NUCLEOTIDE SEQUENCE [LARGE SCALE GENOMIC DNA]</scope>
    <source>
        <strain evidence="6 7">SZMC22713</strain>
    </source>
</reference>
<dbReference type="GO" id="GO:0008270">
    <property type="term" value="F:zinc ion binding"/>
    <property type="evidence" value="ECO:0007669"/>
    <property type="project" value="UniProtKB-KW"/>
</dbReference>